<gene>
    <name evidence="4" type="ORF">EWM64_g3500</name>
</gene>
<evidence type="ECO:0000256" key="1">
    <source>
        <dbReference type="SAM" id="Coils"/>
    </source>
</evidence>
<dbReference type="Pfam" id="PF15456">
    <property type="entry name" value="Uds1"/>
    <property type="match status" value="1"/>
</dbReference>
<feature type="compositionally biased region" description="Polar residues" evidence="2">
    <location>
        <begin position="46"/>
        <end position="56"/>
    </location>
</feature>
<keyword evidence="1" id="KW-0175">Coiled coil</keyword>
<feature type="region of interest" description="Disordered" evidence="2">
    <location>
        <begin position="1"/>
        <end position="132"/>
    </location>
</feature>
<dbReference type="AlphaFoldDB" id="A0A4Z0A214"/>
<feature type="compositionally biased region" description="Polar residues" evidence="2">
    <location>
        <begin position="102"/>
        <end position="120"/>
    </location>
</feature>
<feature type="coiled-coil region" evidence="1">
    <location>
        <begin position="557"/>
        <end position="584"/>
    </location>
</feature>
<keyword evidence="5" id="KW-1185">Reference proteome</keyword>
<dbReference type="PANTHER" id="PTHR23159:SF31">
    <property type="entry name" value="CENTROSOME-ASSOCIATED PROTEIN CEP250 ISOFORM X1"/>
    <property type="match status" value="1"/>
</dbReference>
<feature type="coiled-coil region" evidence="1">
    <location>
        <begin position="736"/>
        <end position="798"/>
    </location>
</feature>
<dbReference type="STRING" id="135208.A0A4Z0A214"/>
<feature type="coiled-coil region" evidence="1">
    <location>
        <begin position="831"/>
        <end position="858"/>
    </location>
</feature>
<feature type="compositionally biased region" description="Low complexity" evidence="2">
    <location>
        <begin position="1"/>
        <end position="14"/>
    </location>
</feature>
<feature type="coiled-coil region" evidence="1">
    <location>
        <begin position="329"/>
        <end position="478"/>
    </location>
</feature>
<reference evidence="4 5" key="1">
    <citation type="submission" date="2019-02" db="EMBL/GenBank/DDBJ databases">
        <title>Genome sequencing of the rare red list fungi Hericium alpestre (H. flagellum).</title>
        <authorList>
            <person name="Buettner E."/>
            <person name="Kellner H."/>
        </authorList>
    </citation>
    <scope>NUCLEOTIDE SEQUENCE [LARGE SCALE GENOMIC DNA]</scope>
    <source>
        <strain evidence="4 5">DSM 108284</strain>
    </source>
</reference>
<sequence length="890" mass="98224">MPPNLSSSPSTSPPRDQFEPPTPSPTTQGLKFRKDKQRSRPPSPEGANSRQTNGSGSVPPVPQNRSTPTHSPSASQSSTTGRYPASAVAARALSPSVAGPSSPRSALSNLTTRKSVMNGENGNGGEWKRGSGTLSTRDELLMSLLSSEAVVDSRGYDILSAEEVDDLKKEHQVLSSRLVAMRKKLALETKIRDAAINLAKVNVASKRASKQSSEQVDTANRKVDTAQRELWKILERASDVHRRLLEHRAGVLSHSIRDLERKAGTESTAGGNESGYSTPSRSAQISPVSSVTSMSISSKGRFDGAHLFAGHEGAVVPRRARPPPTAADMLTLEQRVKQLMDELDEKDGELAMLREERLELEGQVRGGGDMEQRVRELEDLIGRHEREREGWELERRSWDDREGELEEMKRLADEKGREVEILERRLEVLEEQSGESVTLRENLMRVEAAGKAETARTREELEAEREKWAEERGMWDRERAAWDTQREVWEMEKEGIEGRCKDEIDDAREGLRAIVQAHDVPLYSRELTLQVLVDALGKYLQAGGGSAKGQSELEEQLALEMEKRQAVLAQLDEAQAKIASLEKSLKERPAETFITERIPSAPIDFVADAKQIVALLEPIWATLPSPEARATASRPGAARLFRTGSGSPTAGPGSPKVAPSSISDMDVRSLKSLYSGNANGAADKDGKGAGTFSVEAFATRVQALIMDDRMLIERLIRFAQAHDLLKKNAERAQKLALDSNAALETYQKQVKTLEDRHKANTERLSALQHEVQELEDTVDRLETEKRDLEMQAAEQGEACRELTDANASLSARTLTLAEEAASSSVSTEEVRRKMDAQLSEARAALERAKEEIATMQMREQTQRIALLEELNTMQTENGNLRTQLRAAGKI</sequence>
<feature type="compositionally biased region" description="Polar residues" evidence="2">
    <location>
        <begin position="265"/>
        <end position="284"/>
    </location>
</feature>
<dbReference type="PANTHER" id="PTHR23159">
    <property type="entry name" value="CENTROSOMAL PROTEIN 2"/>
    <property type="match status" value="1"/>
</dbReference>
<protein>
    <recommendedName>
        <fullName evidence="3">Up-regulated during septation protein 1 domain-containing protein</fullName>
    </recommendedName>
</protein>
<feature type="compositionally biased region" description="Low complexity" evidence="2">
    <location>
        <begin position="285"/>
        <end position="296"/>
    </location>
</feature>
<feature type="compositionally biased region" description="Polar residues" evidence="2">
    <location>
        <begin position="63"/>
        <end position="81"/>
    </location>
</feature>
<evidence type="ECO:0000259" key="3">
    <source>
        <dbReference type="Pfam" id="PF15456"/>
    </source>
</evidence>
<feature type="region of interest" description="Disordered" evidence="2">
    <location>
        <begin position="260"/>
        <end position="296"/>
    </location>
</feature>
<dbReference type="EMBL" id="SFCI01000328">
    <property type="protein sequence ID" value="TFY80514.1"/>
    <property type="molecule type" value="Genomic_DNA"/>
</dbReference>
<comment type="caution">
    <text evidence="4">The sequence shown here is derived from an EMBL/GenBank/DDBJ whole genome shotgun (WGS) entry which is preliminary data.</text>
</comment>
<evidence type="ECO:0000313" key="4">
    <source>
        <dbReference type="EMBL" id="TFY80514.1"/>
    </source>
</evidence>
<accession>A0A4Z0A214</accession>
<feature type="compositionally biased region" description="Low complexity" evidence="2">
    <location>
        <begin position="643"/>
        <end position="655"/>
    </location>
</feature>
<dbReference type="Proteomes" id="UP000298061">
    <property type="component" value="Unassembled WGS sequence"/>
</dbReference>
<proteinExistence type="predicted"/>
<dbReference type="InterPro" id="IPR029191">
    <property type="entry name" value="Uds1"/>
</dbReference>
<feature type="region of interest" description="Disordered" evidence="2">
    <location>
        <begin position="642"/>
        <end position="662"/>
    </location>
</feature>
<organism evidence="4 5">
    <name type="scientific">Hericium alpestre</name>
    <dbReference type="NCBI Taxonomy" id="135208"/>
    <lineage>
        <taxon>Eukaryota</taxon>
        <taxon>Fungi</taxon>
        <taxon>Dikarya</taxon>
        <taxon>Basidiomycota</taxon>
        <taxon>Agaricomycotina</taxon>
        <taxon>Agaricomycetes</taxon>
        <taxon>Russulales</taxon>
        <taxon>Hericiaceae</taxon>
        <taxon>Hericium</taxon>
    </lineage>
</organism>
<feature type="domain" description="Up-regulated during septation protein 1" evidence="3">
    <location>
        <begin position="142"/>
        <end position="253"/>
    </location>
</feature>
<name>A0A4Z0A214_9AGAM</name>
<evidence type="ECO:0000313" key="5">
    <source>
        <dbReference type="Proteomes" id="UP000298061"/>
    </source>
</evidence>
<evidence type="ECO:0000256" key="2">
    <source>
        <dbReference type="SAM" id="MobiDB-lite"/>
    </source>
</evidence>
<dbReference type="OrthoDB" id="5569911at2759"/>